<organism evidence="2 3">
    <name type="scientific">Micromonospora deserti</name>
    <dbReference type="NCBI Taxonomy" id="2070366"/>
    <lineage>
        <taxon>Bacteria</taxon>
        <taxon>Bacillati</taxon>
        <taxon>Actinomycetota</taxon>
        <taxon>Actinomycetes</taxon>
        <taxon>Micromonosporales</taxon>
        <taxon>Micromonosporaceae</taxon>
        <taxon>Micromonospora</taxon>
    </lineage>
</organism>
<feature type="non-terminal residue" evidence="2">
    <location>
        <position position="1"/>
    </location>
</feature>
<keyword evidence="3" id="KW-1185">Reference proteome</keyword>
<protein>
    <submittedName>
        <fullName evidence="2">Uncharacterized protein</fullName>
    </submittedName>
</protein>
<gene>
    <name evidence="2" type="ORF">C1I99_08090</name>
</gene>
<evidence type="ECO:0000313" key="3">
    <source>
        <dbReference type="Proteomes" id="UP000248749"/>
    </source>
</evidence>
<sequence length="122" mass="12284">LQVGQAFGQRQVGPRPGAGPLPLPDLPLTECLPDLKNFPATWTPPKDCLLPEGCVLLKPGSPVPAGGLILPKGLVPPGTAFPAGTELPPGTVLSAECVLPVTGAITGQTGDLSDVLRGGLLP</sequence>
<dbReference type="AlphaFoldDB" id="A0A2W2DJX1"/>
<evidence type="ECO:0000256" key="1">
    <source>
        <dbReference type="SAM" id="MobiDB-lite"/>
    </source>
</evidence>
<dbReference type="RefSeq" id="WP_199562045.1">
    <property type="nucleotide sequence ID" value="NZ_POUB01000035.1"/>
</dbReference>
<evidence type="ECO:0000313" key="2">
    <source>
        <dbReference type="EMBL" id="PZG01110.1"/>
    </source>
</evidence>
<comment type="caution">
    <text evidence="2">The sequence shown here is derived from an EMBL/GenBank/DDBJ whole genome shotgun (WGS) entry which is preliminary data.</text>
</comment>
<proteinExistence type="predicted"/>
<feature type="region of interest" description="Disordered" evidence="1">
    <location>
        <begin position="1"/>
        <end position="25"/>
    </location>
</feature>
<dbReference type="EMBL" id="POUB01000035">
    <property type="protein sequence ID" value="PZG01110.1"/>
    <property type="molecule type" value="Genomic_DNA"/>
</dbReference>
<name>A0A2W2DJX1_9ACTN</name>
<accession>A0A2W2DJX1</accession>
<reference evidence="2 3" key="1">
    <citation type="submission" date="2018-01" db="EMBL/GenBank/DDBJ databases">
        <title>Draft genome sequence of Salinispora sp. 13K206.</title>
        <authorList>
            <person name="Sahin N."/>
            <person name="Saygin H."/>
            <person name="Ay H."/>
        </authorList>
    </citation>
    <scope>NUCLEOTIDE SEQUENCE [LARGE SCALE GENOMIC DNA]</scope>
    <source>
        <strain evidence="2 3">13K206</strain>
    </source>
</reference>
<dbReference type="Proteomes" id="UP000248749">
    <property type="component" value="Unassembled WGS sequence"/>
</dbReference>